<accession>A0A1A8X0Q3</accession>
<dbReference type="EMBL" id="FLQV01000961">
    <property type="protein sequence ID" value="SBS98815.1"/>
    <property type="molecule type" value="Genomic_DNA"/>
</dbReference>
<dbReference type="AlphaFoldDB" id="A0A1A8X0Q3"/>
<gene>
    <name evidence="1" type="ORF">POVCU1_048960</name>
</gene>
<evidence type="ECO:0008006" key="3">
    <source>
        <dbReference type="Google" id="ProtNLM"/>
    </source>
</evidence>
<sequence length="179" mass="21133">MNRCYNFYDQQLKGLISFKAYDELNKVSDEYKCDHFCNPLKYLDKRCNGFSDNCNKLAKSLKDEKSTRGTKENDEDEYEYESLIMLADYSYLHGPSENSKKVMFIMLPPFGIMLSFFFLYKFTSLGLRLNLFFLRKIIIQSVMGNKKIEELTTYLNENAKSDMYKGDMNIGYTTSKYLY</sequence>
<dbReference type="Proteomes" id="UP000078546">
    <property type="component" value="Unassembled WGS sequence"/>
</dbReference>
<reference evidence="2" key="1">
    <citation type="submission" date="2016-05" db="EMBL/GenBank/DDBJ databases">
        <authorList>
            <person name="Naeem Raeece"/>
        </authorList>
    </citation>
    <scope>NUCLEOTIDE SEQUENCE [LARGE SCALE GENOMIC DNA]</scope>
</reference>
<evidence type="ECO:0000313" key="2">
    <source>
        <dbReference type="Proteomes" id="UP000078546"/>
    </source>
</evidence>
<evidence type="ECO:0000313" key="1">
    <source>
        <dbReference type="EMBL" id="SBS98815.1"/>
    </source>
</evidence>
<protein>
    <recommendedName>
        <fullName evidence="3">PIR Superfamily Protein</fullName>
    </recommendedName>
</protein>
<proteinExistence type="predicted"/>
<name>A0A1A8X0Q3_PLAOA</name>
<organism evidence="1 2">
    <name type="scientific">Plasmodium ovale curtisi</name>
    <dbReference type="NCBI Taxonomy" id="864141"/>
    <lineage>
        <taxon>Eukaryota</taxon>
        <taxon>Sar</taxon>
        <taxon>Alveolata</taxon>
        <taxon>Apicomplexa</taxon>
        <taxon>Aconoidasida</taxon>
        <taxon>Haemosporida</taxon>
        <taxon>Plasmodiidae</taxon>
        <taxon>Plasmodium</taxon>
        <taxon>Plasmodium (Plasmodium)</taxon>
    </lineage>
</organism>